<evidence type="ECO:0000313" key="3">
    <source>
        <dbReference type="Proteomes" id="UP001596492"/>
    </source>
</evidence>
<dbReference type="Proteomes" id="UP001596492">
    <property type="component" value="Unassembled WGS sequence"/>
</dbReference>
<comment type="caution">
    <text evidence="2">The sequence shown here is derived from an EMBL/GenBank/DDBJ whole genome shotgun (WGS) entry which is preliminary data.</text>
</comment>
<reference evidence="3" key="1">
    <citation type="journal article" date="2019" name="Int. J. Syst. Evol. Microbiol.">
        <title>The Global Catalogue of Microorganisms (GCM) 10K type strain sequencing project: providing services to taxonomists for standard genome sequencing and annotation.</title>
        <authorList>
            <consortium name="The Broad Institute Genomics Platform"/>
            <consortium name="The Broad Institute Genome Sequencing Center for Infectious Disease"/>
            <person name="Wu L."/>
            <person name="Ma J."/>
        </authorList>
    </citation>
    <scope>NUCLEOTIDE SEQUENCE [LARGE SCALE GENOMIC DNA]</scope>
    <source>
        <strain evidence="3">CCUG 51308</strain>
    </source>
</reference>
<protein>
    <submittedName>
        <fullName evidence="2">Guanitoxin biosynthesis heme-dependent pre-guanitoxin N-hydroxylase GntA</fullName>
    </submittedName>
</protein>
<evidence type="ECO:0000313" key="2">
    <source>
        <dbReference type="EMBL" id="MFC7292926.1"/>
    </source>
</evidence>
<sequence length="239" mass="27630">MLKTSKTRFKLSPMMSQTQISSISEAEILKQFLDFVESEPFPCVGAKAALAQKSVVSRVYQELGSEISVNALHLDIMEYIDDLKLDDPRVQSFVAIFKDDQDMDEIRFENLLWRTLSQLYKLDLLLEMEWHPSVSKQPEKNDFSMSVAGHPFFVIGMHPKSSRRARQAPYPTLVFNSHIQFEKLRADGRFEEMKTKIRERDKALNGSINPMLEDYGHASEARQYSGRQVPPDWKCPFHP</sequence>
<feature type="region of interest" description="Disordered" evidence="1">
    <location>
        <begin position="220"/>
        <end position="239"/>
    </location>
</feature>
<dbReference type="PANTHER" id="PTHR40045">
    <property type="entry name" value="YCGG FAMILY PROTEIN"/>
    <property type="match status" value="1"/>
</dbReference>
<dbReference type="RefSeq" id="WP_382168861.1">
    <property type="nucleotide sequence ID" value="NZ_JBHTBR010000009.1"/>
</dbReference>
<dbReference type="PANTHER" id="PTHR40045:SF1">
    <property type="entry name" value="YQCI_YCGG FAMILY PROTEIN"/>
    <property type="match status" value="1"/>
</dbReference>
<evidence type="ECO:0000256" key="1">
    <source>
        <dbReference type="SAM" id="MobiDB-lite"/>
    </source>
</evidence>
<name>A0ABW2IP22_9PROT</name>
<gene>
    <name evidence="2" type="primary">gntA</name>
    <name evidence="2" type="ORF">ACFQS8_14980</name>
</gene>
<organism evidence="2 3">
    <name type="scientific">Hirschia litorea</name>
    <dbReference type="NCBI Taxonomy" id="1199156"/>
    <lineage>
        <taxon>Bacteria</taxon>
        <taxon>Pseudomonadati</taxon>
        <taxon>Pseudomonadota</taxon>
        <taxon>Alphaproteobacteria</taxon>
        <taxon>Hyphomonadales</taxon>
        <taxon>Hyphomonadaceae</taxon>
        <taxon>Hirschia</taxon>
    </lineage>
</organism>
<keyword evidence="3" id="KW-1185">Reference proteome</keyword>
<dbReference type="Pfam" id="PF08892">
    <property type="entry name" value="YqcI_YcgG"/>
    <property type="match status" value="1"/>
</dbReference>
<dbReference type="NCBIfam" id="NF041366">
    <property type="entry name" value="GntA_guanitoxin"/>
    <property type="match status" value="1"/>
</dbReference>
<dbReference type="InterPro" id="IPR014988">
    <property type="entry name" value="Uncharacterised_YqcI/YcgG"/>
</dbReference>
<dbReference type="EMBL" id="JBHTBR010000009">
    <property type="protein sequence ID" value="MFC7292926.1"/>
    <property type="molecule type" value="Genomic_DNA"/>
</dbReference>
<proteinExistence type="predicted"/>
<accession>A0ABW2IP22</accession>